<dbReference type="PRINTS" id="PR00364">
    <property type="entry name" value="DISEASERSIST"/>
</dbReference>
<dbReference type="SUPFAM" id="SSF46785">
    <property type="entry name" value="Winged helix' DNA-binding domain"/>
    <property type="match status" value="1"/>
</dbReference>
<dbReference type="SUPFAM" id="SSF52058">
    <property type="entry name" value="L domain-like"/>
    <property type="match status" value="1"/>
</dbReference>
<protein>
    <recommendedName>
        <fullName evidence="4">TIR domain-containing protein</fullName>
    </recommendedName>
</protein>
<dbReference type="OMA" id="RPCEREI"/>
<feature type="domain" description="TIR" evidence="4">
    <location>
        <begin position="18"/>
        <end position="158"/>
    </location>
</feature>
<dbReference type="GO" id="GO:0007165">
    <property type="term" value="P:signal transduction"/>
    <property type="evidence" value="ECO:0007669"/>
    <property type="project" value="InterPro"/>
</dbReference>
<evidence type="ECO:0000259" key="4">
    <source>
        <dbReference type="PROSITE" id="PS50104"/>
    </source>
</evidence>
<dbReference type="GO" id="GO:0051707">
    <property type="term" value="P:response to other organism"/>
    <property type="evidence" value="ECO:0007669"/>
    <property type="project" value="UniProtKB-ARBA"/>
</dbReference>
<accession>A0AA38BXX5</accession>
<keyword evidence="6" id="KW-1185">Reference proteome</keyword>
<evidence type="ECO:0000313" key="6">
    <source>
        <dbReference type="Proteomes" id="UP000824469"/>
    </source>
</evidence>
<keyword evidence="3" id="KW-0611">Plant defense</keyword>
<reference evidence="5 6" key="1">
    <citation type="journal article" date="2021" name="Nat. Plants">
        <title>The Taxus genome provides insights into paclitaxel biosynthesis.</title>
        <authorList>
            <person name="Xiong X."/>
            <person name="Gou J."/>
            <person name="Liao Q."/>
            <person name="Li Y."/>
            <person name="Zhou Q."/>
            <person name="Bi G."/>
            <person name="Li C."/>
            <person name="Du R."/>
            <person name="Wang X."/>
            <person name="Sun T."/>
            <person name="Guo L."/>
            <person name="Liang H."/>
            <person name="Lu P."/>
            <person name="Wu Y."/>
            <person name="Zhang Z."/>
            <person name="Ro D.K."/>
            <person name="Shang Y."/>
            <person name="Huang S."/>
            <person name="Yan J."/>
        </authorList>
    </citation>
    <scope>NUCLEOTIDE SEQUENCE [LARGE SCALE GENOMIC DNA]</scope>
    <source>
        <strain evidence="5">Ta-2019</strain>
    </source>
</reference>
<dbReference type="InterPro" id="IPR032675">
    <property type="entry name" value="LRR_dom_sf"/>
</dbReference>
<sequence length="871" mass="99621">MDFTSFRPSPSKVHFSAYKYHVFLSFRGPDVRKSLVDHLFEALTTSGIHVFLDTERLEKGEIIGLSLEKAIESSAILIPIFSRTYADSVWCLEEVRQMWKCRSTQLIIPLFYDVDPSDVRYPQKHNGRYAEAFNRHYSKGRYDTHIIGEWKDALQHVSSLSGWSLQLFSGYCFFFISVKRSRDFLELFRHLTITVFGICRYEGKLVKRVVLDVIASINCVSRHVAKHPVGITHHVSKVKDMLDLDLNDRAITLGIWGIGGIGKTTLAKALFNQLSICFEASSFLSDVRSSAQQPGGLVQLQKQLLKDLAKVDIPVNDIDHGKSLIQFHLGSLRSLVILDDIDHRRQLDSFMLDCYGPGSRVIVTTRDKHVLNACQPQNIYKLEGLQVDEALELFSWHAFLKPHPDDPYQDLSRKIVMASHGVPLTLEVLGAELYDKKNGDNCWIEALSVLQKMTHPNIFEPLKISYDSLRPCEREIFLDIACIFIGQDIEEPTIFWAELGLDVYIALENLQSKLLIRIGDDNKVLMHDLMRDMGRAIVAAESHDHPGKRSRLWKQEDVHKVIDGEWGTKSVKYLLHTLEDEDEGDRLNTKSLASMNGLRYLCFSNTIMDGCTINLSPNLKWLKWKRCSLERMPPHWNLEHLAILDLSSRSISHGSNLQYSLKELWNDRSHRKMPRNLKILRANWCPNLQRIPTFWRQPSLLKLDLTGCSMITELPDSLGFQVQLNYLELACCSRLEKLPDCIGNLLELKHLGLSECSSLKALPDSIGFLEALTHLNLFHCHKLERLPGSITELTSLEKLVLSSCSKLNKLPDTLEDLESLRELELNHVFLNDLPYSIWYVIFTETGRTVKLSSYFACLCWSSQTAALPQFE</sequence>
<keyword evidence="1" id="KW-0433">Leucine-rich repeat</keyword>
<dbReference type="InterPro" id="IPR044974">
    <property type="entry name" value="Disease_R_plants"/>
</dbReference>
<dbReference type="AlphaFoldDB" id="A0AA38BXX5"/>
<dbReference type="SUPFAM" id="SSF52200">
    <property type="entry name" value="Toll/Interleukin receptor TIR domain"/>
    <property type="match status" value="1"/>
</dbReference>
<evidence type="ECO:0000256" key="1">
    <source>
        <dbReference type="ARBA" id="ARBA00022614"/>
    </source>
</evidence>
<dbReference type="GO" id="GO:0006952">
    <property type="term" value="P:defense response"/>
    <property type="evidence" value="ECO:0007669"/>
    <property type="project" value="UniProtKB-KW"/>
</dbReference>
<dbReference type="Gene3D" id="3.40.50.300">
    <property type="entry name" value="P-loop containing nucleotide triphosphate hydrolases"/>
    <property type="match status" value="1"/>
</dbReference>
<dbReference type="Gene3D" id="3.40.50.10140">
    <property type="entry name" value="Toll/interleukin-1 receptor homology (TIR) domain"/>
    <property type="match status" value="1"/>
</dbReference>
<dbReference type="InterPro" id="IPR058192">
    <property type="entry name" value="WHD_ROQ1-like"/>
</dbReference>
<dbReference type="InterPro" id="IPR055414">
    <property type="entry name" value="LRR_R13L4/SHOC2-like"/>
</dbReference>
<dbReference type="InterPro" id="IPR036390">
    <property type="entry name" value="WH_DNA-bd_sf"/>
</dbReference>
<evidence type="ECO:0000256" key="2">
    <source>
        <dbReference type="ARBA" id="ARBA00022737"/>
    </source>
</evidence>
<dbReference type="Pfam" id="PF01582">
    <property type="entry name" value="TIR"/>
    <property type="match status" value="1"/>
</dbReference>
<keyword evidence="2" id="KW-0677">Repeat</keyword>
<organism evidence="5 6">
    <name type="scientific">Taxus chinensis</name>
    <name type="common">Chinese yew</name>
    <name type="synonym">Taxus wallichiana var. chinensis</name>
    <dbReference type="NCBI Taxonomy" id="29808"/>
    <lineage>
        <taxon>Eukaryota</taxon>
        <taxon>Viridiplantae</taxon>
        <taxon>Streptophyta</taxon>
        <taxon>Embryophyta</taxon>
        <taxon>Tracheophyta</taxon>
        <taxon>Spermatophyta</taxon>
        <taxon>Pinopsida</taxon>
        <taxon>Pinidae</taxon>
        <taxon>Conifers II</taxon>
        <taxon>Cupressales</taxon>
        <taxon>Taxaceae</taxon>
        <taxon>Taxus</taxon>
    </lineage>
</organism>
<dbReference type="Gene3D" id="1.10.8.430">
    <property type="entry name" value="Helical domain of apoptotic protease-activating factors"/>
    <property type="match status" value="1"/>
</dbReference>
<comment type="caution">
    <text evidence="5">The sequence shown here is derived from an EMBL/GenBank/DDBJ whole genome shotgun (WGS) entry which is preliminary data.</text>
</comment>
<dbReference type="EMBL" id="JAHRHJ020003813">
    <property type="protein sequence ID" value="KAH9290327.1"/>
    <property type="molecule type" value="Genomic_DNA"/>
</dbReference>
<dbReference type="Proteomes" id="UP000824469">
    <property type="component" value="Unassembled WGS sequence"/>
</dbReference>
<dbReference type="GO" id="GO:0043531">
    <property type="term" value="F:ADP binding"/>
    <property type="evidence" value="ECO:0007669"/>
    <property type="project" value="InterPro"/>
</dbReference>
<dbReference type="SMART" id="SM00255">
    <property type="entry name" value="TIR"/>
    <property type="match status" value="1"/>
</dbReference>
<dbReference type="Pfam" id="PF23282">
    <property type="entry name" value="WHD_ROQ1"/>
    <property type="match status" value="1"/>
</dbReference>
<proteinExistence type="predicted"/>
<evidence type="ECO:0000256" key="3">
    <source>
        <dbReference type="ARBA" id="ARBA00022821"/>
    </source>
</evidence>
<evidence type="ECO:0000313" key="5">
    <source>
        <dbReference type="EMBL" id="KAH9290327.1"/>
    </source>
</evidence>
<dbReference type="PROSITE" id="PS50104">
    <property type="entry name" value="TIR"/>
    <property type="match status" value="1"/>
</dbReference>
<dbReference type="SUPFAM" id="SSF52540">
    <property type="entry name" value="P-loop containing nucleoside triphosphate hydrolases"/>
    <property type="match status" value="1"/>
</dbReference>
<dbReference type="PANTHER" id="PTHR11017">
    <property type="entry name" value="LEUCINE-RICH REPEAT-CONTAINING PROTEIN"/>
    <property type="match status" value="1"/>
</dbReference>
<gene>
    <name evidence="5" type="ORF">KI387_034444</name>
</gene>
<dbReference type="Pfam" id="PF23598">
    <property type="entry name" value="LRR_14"/>
    <property type="match status" value="1"/>
</dbReference>
<dbReference type="InterPro" id="IPR000157">
    <property type="entry name" value="TIR_dom"/>
</dbReference>
<dbReference type="Gene3D" id="3.80.10.10">
    <property type="entry name" value="Ribonuclease Inhibitor"/>
    <property type="match status" value="1"/>
</dbReference>
<dbReference type="InterPro" id="IPR027417">
    <property type="entry name" value="P-loop_NTPase"/>
</dbReference>
<dbReference type="InterPro" id="IPR035897">
    <property type="entry name" value="Toll_tir_struct_dom_sf"/>
</dbReference>
<dbReference type="InterPro" id="IPR042197">
    <property type="entry name" value="Apaf_helical"/>
</dbReference>
<dbReference type="InterPro" id="IPR002182">
    <property type="entry name" value="NB-ARC"/>
</dbReference>
<dbReference type="Pfam" id="PF00931">
    <property type="entry name" value="NB-ARC"/>
    <property type="match status" value="1"/>
</dbReference>
<dbReference type="PANTHER" id="PTHR11017:SF385">
    <property type="entry name" value="DISEASE RESISTANCE PROTEIN (TIR-NBS-LRR CLASS)-RELATED"/>
    <property type="match status" value="1"/>
</dbReference>
<name>A0AA38BXX5_TAXCH</name>